<gene>
    <name evidence="1" type="ORF">U0R11_05845</name>
</gene>
<protein>
    <submittedName>
        <fullName evidence="1">GDCCVxC domain-containing (Seleno)protein</fullName>
    </submittedName>
</protein>
<name>A0ABW8RVG5_9BACT</name>
<accession>A0ABW8RVG5</accession>
<reference evidence="1 2" key="1">
    <citation type="submission" date="2024-07" db="EMBL/GenBank/DDBJ databases">
        <authorList>
            <person name="Pitt A."/>
            <person name="Hahn M.W."/>
        </authorList>
    </citation>
    <scope>NUCLEOTIDE SEQUENCE [LARGE SCALE GENOMIC DNA]</scope>
    <source>
        <strain evidence="1 2">1-SAACH-A3</strain>
    </source>
</reference>
<evidence type="ECO:0000313" key="2">
    <source>
        <dbReference type="Proteomes" id="UP001623558"/>
    </source>
</evidence>
<dbReference type="NCBIfam" id="NF041374">
    <property type="entry name" value="GDCCVxC"/>
    <property type="match status" value="1"/>
</dbReference>
<organism evidence="1 2">
    <name type="scientific">Aquirufa salirivi</name>
    <dbReference type="NCBI Taxonomy" id="3104729"/>
    <lineage>
        <taxon>Bacteria</taxon>
        <taxon>Pseudomonadati</taxon>
        <taxon>Bacteroidota</taxon>
        <taxon>Cytophagia</taxon>
        <taxon>Cytophagales</taxon>
        <taxon>Flectobacillaceae</taxon>
        <taxon>Aquirufa</taxon>
    </lineage>
</organism>
<proteinExistence type="predicted"/>
<comment type="caution">
    <text evidence="1">The sequence shown here is derived from an EMBL/GenBank/DDBJ whole genome shotgun (WGS) entry which is preliminary data.</text>
</comment>
<dbReference type="EMBL" id="JBEWZH010000003">
    <property type="protein sequence ID" value="MFL0161907.1"/>
    <property type="molecule type" value="Genomic_DNA"/>
</dbReference>
<dbReference type="Proteomes" id="UP001623558">
    <property type="component" value="Unassembled WGS sequence"/>
</dbReference>
<dbReference type="RefSeq" id="WP_406750497.1">
    <property type="nucleotide sequence ID" value="NZ_JBEWZH010000003.1"/>
</dbReference>
<dbReference type="InterPro" id="IPR047677">
    <property type="entry name" value="GDCCVxC"/>
</dbReference>
<keyword evidence="2" id="KW-1185">Reference proteome</keyword>
<sequence length="70" mass="7588">MSKAIILASIITCPHCAQQATEIMPENACQYFYACTFCGELLKPKPGDCCVFCSYGTVPCPPIQQGMDCC</sequence>
<evidence type="ECO:0000313" key="1">
    <source>
        <dbReference type="EMBL" id="MFL0161907.1"/>
    </source>
</evidence>